<reference evidence="2 3" key="1">
    <citation type="journal article" date="2015" name="Nature">
        <title>rRNA introns, odd ribosomes, and small enigmatic genomes across a large radiation of phyla.</title>
        <authorList>
            <person name="Brown C.T."/>
            <person name="Hug L.A."/>
            <person name="Thomas B.C."/>
            <person name="Sharon I."/>
            <person name="Castelle C.J."/>
            <person name="Singh A."/>
            <person name="Wilkins M.J."/>
            <person name="Williams K.H."/>
            <person name="Banfield J.F."/>
        </authorList>
    </citation>
    <scope>NUCLEOTIDE SEQUENCE [LARGE SCALE GENOMIC DNA]</scope>
</reference>
<dbReference type="Proteomes" id="UP000034826">
    <property type="component" value="Unassembled WGS sequence"/>
</dbReference>
<comment type="caution">
    <text evidence="2">The sequence shown here is derived from an EMBL/GenBank/DDBJ whole genome shotgun (WGS) entry which is preliminary data.</text>
</comment>
<organism evidence="2 3">
    <name type="scientific">Candidatus Woesebacteria bacterium GW2011_GWA2_44_33</name>
    <dbReference type="NCBI Taxonomy" id="1618564"/>
    <lineage>
        <taxon>Bacteria</taxon>
        <taxon>Candidatus Woeseibacteriota</taxon>
    </lineage>
</organism>
<dbReference type="PANTHER" id="PTHR43630">
    <property type="entry name" value="POLY-BETA-1,6-N-ACETYL-D-GLUCOSAMINE SYNTHASE"/>
    <property type="match status" value="1"/>
</dbReference>
<dbReference type="PANTHER" id="PTHR43630:SF2">
    <property type="entry name" value="GLYCOSYLTRANSFERASE"/>
    <property type="match status" value="1"/>
</dbReference>
<accession>A0A0G1J5G8</accession>
<dbReference type="CDD" id="cd02511">
    <property type="entry name" value="Beta4Glucosyltransferase"/>
    <property type="match status" value="1"/>
</dbReference>
<keyword evidence="2" id="KW-0808">Transferase</keyword>
<feature type="domain" description="Glycosyltransferase 2-like" evidence="1">
    <location>
        <begin position="16"/>
        <end position="148"/>
    </location>
</feature>
<dbReference type="InterPro" id="IPR001173">
    <property type="entry name" value="Glyco_trans_2-like"/>
</dbReference>
<dbReference type="Gene3D" id="3.90.550.10">
    <property type="entry name" value="Spore Coat Polysaccharide Biosynthesis Protein SpsA, Chain A"/>
    <property type="match status" value="1"/>
</dbReference>
<dbReference type="Pfam" id="PF00535">
    <property type="entry name" value="Glycos_transf_2"/>
    <property type="match status" value="1"/>
</dbReference>
<evidence type="ECO:0000313" key="2">
    <source>
        <dbReference type="EMBL" id="KKT66886.1"/>
    </source>
</evidence>
<dbReference type="InterPro" id="IPR029044">
    <property type="entry name" value="Nucleotide-diphossugar_trans"/>
</dbReference>
<sequence>MVSLISGTIEAVDKISVVINTRNEEKNLPKTIASVKTLAHEIVVVDMKSEDETVKVAKRFGARVYEHTRIGYVEPARNFAISKTTGDWVLVLDADEEIPKGLALKLKKIVKSPKADYFRIPRKNIIFGKWIKHSRWWPDYNIRFFKKGHVAWNELIHSVPITQGMGADLPAKEELAIIHHNYNSIEQYLERMNRYSSIQAKILIEGKHKFIWKDLISKPVNEFLSRYFAGEGYKDGLHGLALSLLQAFSELIVYLKVWQAEKFMEQAISVQEIDKEFGSLIKEVKWWISDTKIKSKGFFASLPDKISRKFLSKNA</sequence>
<evidence type="ECO:0000259" key="1">
    <source>
        <dbReference type="Pfam" id="PF00535"/>
    </source>
</evidence>
<dbReference type="GO" id="GO:0016740">
    <property type="term" value="F:transferase activity"/>
    <property type="evidence" value="ECO:0007669"/>
    <property type="project" value="UniProtKB-KW"/>
</dbReference>
<dbReference type="EMBL" id="LCIY01000017">
    <property type="protein sequence ID" value="KKT66886.1"/>
    <property type="molecule type" value="Genomic_DNA"/>
</dbReference>
<protein>
    <submittedName>
        <fullName evidence="2">Glycosyl transferase family 2</fullName>
    </submittedName>
</protein>
<proteinExistence type="predicted"/>
<evidence type="ECO:0000313" key="3">
    <source>
        <dbReference type="Proteomes" id="UP000034826"/>
    </source>
</evidence>
<dbReference type="SUPFAM" id="SSF53448">
    <property type="entry name" value="Nucleotide-diphospho-sugar transferases"/>
    <property type="match status" value="1"/>
</dbReference>
<dbReference type="AlphaFoldDB" id="A0A0G1J5G8"/>
<name>A0A0G1J5G8_9BACT</name>
<gene>
    <name evidence="2" type="ORF">UW60_C0017G0018</name>
</gene>